<comment type="caution">
    <text evidence="2">The sequence shown here is derived from an EMBL/GenBank/DDBJ whole genome shotgun (WGS) entry which is preliminary data.</text>
</comment>
<keyword evidence="1" id="KW-0812">Transmembrane</keyword>
<evidence type="ECO:0000313" key="3">
    <source>
        <dbReference type="Proteomes" id="UP000177707"/>
    </source>
</evidence>
<evidence type="ECO:0000313" key="2">
    <source>
        <dbReference type="EMBL" id="OHB01885.1"/>
    </source>
</evidence>
<dbReference type="Gene3D" id="2.40.50.140">
    <property type="entry name" value="Nucleic acid-binding proteins"/>
    <property type="match status" value="1"/>
</dbReference>
<feature type="transmembrane region" description="Helical" evidence="1">
    <location>
        <begin position="75"/>
        <end position="95"/>
    </location>
</feature>
<dbReference type="STRING" id="1802758.A3A96_00395"/>
<sequence length="170" mass="18038">MPLFLVTGIFGLLFFVGSLLLGDHDVGHDHDFDGDHDHEGPNIFSVFNVAWFLIGFGGMGAIMRANSISMPGSTISGLLTGVVCWGFAFFVMHMLKKQQGDSTVTTARLMQATGVVVLQIPVNGIGKIQCSVAGGSQEFLARYAGVTSLPEGSRVRIVGDNGGVYTVETL</sequence>
<proteinExistence type="predicted"/>
<protein>
    <recommendedName>
        <fullName evidence="4">NfeD-like C-terminal domain-containing protein</fullName>
    </recommendedName>
</protein>
<evidence type="ECO:0008006" key="4">
    <source>
        <dbReference type="Google" id="ProtNLM"/>
    </source>
</evidence>
<evidence type="ECO:0000256" key="1">
    <source>
        <dbReference type="SAM" id="Phobius"/>
    </source>
</evidence>
<dbReference type="InterPro" id="IPR012340">
    <property type="entry name" value="NA-bd_OB-fold"/>
</dbReference>
<name>A0A1G2TX53_9BACT</name>
<dbReference type="Proteomes" id="UP000177707">
    <property type="component" value="Unassembled WGS sequence"/>
</dbReference>
<dbReference type="EMBL" id="MHWB01000009">
    <property type="protein sequence ID" value="OHB01885.1"/>
    <property type="molecule type" value="Genomic_DNA"/>
</dbReference>
<accession>A0A1G2TX53</accession>
<gene>
    <name evidence="2" type="ORF">A3A96_00395</name>
</gene>
<feature type="transmembrane region" description="Helical" evidence="1">
    <location>
        <begin position="46"/>
        <end position="63"/>
    </location>
</feature>
<reference evidence="2 3" key="1">
    <citation type="journal article" date="2016" name="Nat. Commun.">
        <title>Thousands of microbial genomes shed light on interconnected biogeochemical processes in an aquifer system.</title>
        <authorList>
            <person name="Anantharaman K."/>
            <person name="Brown C.T."/>
            <person name="Hug L.A."/>
            <person name="Sharon I."/>
            <person name="Castelle C.J."/>
            <person name="Probst A.J."/>
            <person name="Thomas B.C."/>
            <person name="Singh A."/>
            <person name="Wilkins M.J."/>
            <person name="Karaoz U."/>
            <person name="Brodie E.L."/>
            <person name="Williams K.H."/>
            <person name="Hubbard S.S."/>
            <person name="Banfield J.F."/>
        </authorList>
    </citation>
    <scope>NUCLEOTIDE SEQUENCE [LARGE SCALE GENOMIC DNA]</scope>
</reference>
<keyword evidence="1" id="KW-1133">Transmembrane helix</keyword>
<keyword evidence="1" id="KW-0472">Membrane</keyword>
<dbReference type="AlphaFoldDB" id="A0A1G2TX53"/>
<organism evidence="2 3">
    <name type="scientific">Candidatus Zambryskibacteria bacterium RIFCSPLOWO2_01_FULL_39_39</name>
    <dbReference type="NCBI Taxonomy" id="1802758"/>
    <lineage>
        <taxon>Bacteria</taxon>
        <taxon>Candidatus Zambryskiibacteriota</taxon>
    </lineage>
</organism>